<dbReference type="InterPro" id="IPR038765">
    <property type="entry name" value="Papain-like_cys_pep_sf"/>
</dbReference>
<evidence type="ECO:0000313" key="3">
    <source>
        <dbReference type="Proteomes" id="UP001318860"/>
    </source>
</evidence>
<dbReference type="EMBL" id="JABTTQ020001935">
    <property type="protein sequence ID" value="KAK6126968.1"/>
    <property type="molecule type" value="Genomic_DNA"/>
</dbReference>
<dbReference type="Proteomes" id="UP001318860">
    <property type="component" value="Unassembled WGS sequence"/>
</dbReference>
<dbReference type="PANTHER" id="PTHR34835:SF90">
    <property type="entry name" value="AMINOTRANSFERASE-LIKE PLANT MOBILE DOMAIN-CONTAINING PROTEIN"/>
    <property type="match status" value="1"/>
</dbReference>
<proteinExistence type="predicted"/>
<comment type="caution">
    <text evidence="2">The sequence shown here is derived from an EMBL/GenBank/DDBJ whole genome shotgun (WGS) entry which is preliminary data.</text>
</comment>
<keyword evidence="3" id="KW-1185">Reference proteome</keyword>
<organism evidence="2 3">
    <name type="scientific">Rehmannia glutinosa</name>
    <name type="common">Chinese foxglove</name>
    <dbReference type="NCBI Taxonomy" id="99300"/>
    <lineage>
        <taxon>Eukaryota</taxon>
        <taxon>Viridiplantae</taxon>
        <taxon>Streptophyta</taxon>
        <taxon>Embryophyta</taxon>
        <taxon>Tracheophyta</taxon>
        <taxon>Spermatophyta</taxon>
        <taxon>Magnoliopsida</taxon>
        <taxon>eudicotyledons</taxon>
        <taxon>Gunneridae</taxon>
        <taxon>Pentapetalae</taxon>
        <taxon>asterids</taxon>
        <taxon>lamiids</taxon>
        <taxon>Lamiales</taxon>
        <taxon>Orobanchaceae</taxon>
        <taxon>Rehmannieae</taxon>
        <taxon>Rehmannia</taxon>
    </lineage>
</organism>
<reference evidence="2 3" key="1">
    <citation type="journal article" date="2021" name="Comput. Struct. Biotechnol. J.">
        <title>De novo genome assembly of the potent medicinal plant Rehmannia glutinosa using nanopore technology.</title>
        <authorList>
            <person name="Ma L."/>
            <person name="Dong C."/>
            <person name="Song C."/>
            <person name="Wang X."/>
            <person name="Zheng X."/>
            <person name="Niu Y."/>
            <person name="Chen S."/>
            <person name="Feng W."/>
        </authorList>
    </citation>
    <scope>NUCLEOTIDE SEQUENCE [LARGE SCALE GENOMIC DNA]</scope>
    <source>
        <strain evidence="2">DH-2019</strain>
    </source>
</reference>
<gene>
    <name evidence="2" type="ORF">DH2020_039287</name>
</gene>
<sequence length="595" mass="66884">MSSEEEEREVGSGEEESSEDEQPKKRQKIDQDYPGTQIRAKPKVIVDALAALKPAQKSAVIEMGFGSLFSLKIDDFNKKLTYWLVENFNALSSELVFKDGRRIHLEREDVGRVLGFPDGDIVIEKKIKSGKCALYDEWKTMFPNFRKVTAGDLAVRMMQCVDGGDWFRRHFVTLVDSVFYLDRVSVLGRDVPRTLPAFASWTMEKVKRRIRKEFLHGGFGQGYVEAPYVGVVPLQPRLEGLVVDQGKQSFLPGSSSAGGGGQGYIAKIKSRIACFASDVVEIISLIRDAPPEVTEAPEFSEIGVLAKNLICYKTVHVEGTRGGDDVVGSESQQAEAFWSNPENIAAREDGSDYMDEAIFKAGDMIITREDFVTMRPGTYLSISLIDAWTKILNAKELLRSKSSPFRFFATTYSTRQLMIVDPFDLFCQSLDTEIGDAIPKKLQAYEMFFFPICKSEHLFIIVFDMKRSCMQILDNSSVGGTKCDKYEDVPANLGRFFAQYLMSTGCEHMGQEILQLSPSRISMPWRDAKNKVYCGISAMRHMETYMGGGLRGWSPGLQKGNASLMCTFRSKYTAAIFLDDMNELRDKNLAECKKH</sequence>
<feature type="compositionally biased region" description="Basic and acidic residues" evidence="1">
    <location>
        <begin position="21"/>
        <end position="31"/>
    </location>
</feature>
<dbReference type="PANTHER" id="PTHR34835">
    <property type="entry name" value="OS07G0283600 PROTEIN-RELATED"/>
    <property type="match status" value="1"/>
</dbReference>
<dbReference type="SUPFAM" id="SSF54001">
    <property type="entry name" value="Cysteine proteinases"/>
    <property type="match status" value="1"/>
</dbReference>
<dbReference type="Gene3D" id="3.40.395.10">
    <property type="entry name" value="Adenoviral Proteinase, Chain A"/>
    <property type="match status" value="1"/>
</dbReference>
<feature type="compositionally biased region" description="Acidic residues" evidence="1">
    <location>
        <begin position="1"/>
        <end position="20"/>
    </location>
</feature>
<protein>
    <recommendedName>
        <fullName evidence="4">Ubiquitin-like protease family profile domain-containing protein</fullName>
    </recommendedName>
</protein>
<feature type="region of interest" description="Disordered" evidence="1">
    <location>
        <begin position="1"/>
        <end position="33"/>
    </location>
</feature>
<evidence type="ECO:0000313" key="2">
    <source>
        <dbReference type="EMBL" id="KAK6126968.1"/>
    </source>
</evidence>
<evidence type="ECO:0000256" key="1">
    <source>
        <dbReference type="SAM" id="MobiDB-lite"/>
    </source>
</evidence>
<name>A0ABR0UW89_REHGL</name>
<accession>A0ABR0UW89</accession>
<evidence type="ECO:0008006" key="4">
    <source>
        <dbReference type="Google" id="ProtNLM"/>
    </source>
</evidence>